<feature type="transmembrane region" description="Helical" evidence="2">
    <location>
        <begin position="281"/>
        <end position="300"/>
    </location>
</feature>
<keyword evidence="2" id="KW-1133">Transmembrane helix</keyword>
<evidence type="ECO:0000259" key="3">
    <source>
        <dbReference type="Pfam" id="PF20153"/>
    </source>
</evidence>
<feature type="transmembrane region" description="Helical" evidence="2">
    <location>
        <begin position="218"/>
        <end position="240"/>
    </location>
</feature>
<reference evidence="4" key="1">
    <citation type="journal article" date="2020" name="New Phytol.">
        <title>Comparative genomics reveals dynamic genome evolution in host specialist ectomycorrhizal fungi.</title>
        <authorList>
            <person name="Lofgren L.A."/>
            <person name="Nguyen N.H."/>
            <person name="Vilgalys R."/>
            <person name="Ruytinx J."/>
            <person name="Liao H.L."/>
            <person name="Branco S."/>
            <person name="Kuo A."/>
            <person name="LaButti K."/>
            <person name="Lipzen A."/>
            <person name="Andreopoulos W."/>
            <person name="Pangilinan J."/>
            <person name="Riley R."/>
            <person name="Hundley H."/>
            <person name="Na H."/>
            <person name="Barry K."/>
            <person name="Grigoriev I.V."/>
            <person name="Stajich J.E."/>
            <person name="Kennedy P.G."/>
        </authorList>
    </citation>
    <scope>NUCLEOTIDE SEQUENCE</scope>
    <source>
        <strain evidence="4">FC203</strain>
    </source>
</reference>
<comment type="caution">
    <text evidence="4">The sequence shown here is derived from an EMBL/GenBank/DDBJ whole genome shotgun (WGS) entry which is preliminary data.</text>
</comment>
<evidence type="ECO:0000256" key="1">
    <source>
        <dbReference type="SAM" id="MobiDB-lite"/>
    </source>
</evidence>
<proteinExistence type="predicted"/>
<organism evidence="4 5">
    <name type="scientific">Suillus fuscotomentosus</name>
    <dbReference type="NCBI Taxonomy" id="1912939"/>
    <lineage>
        <taxon>Eukaryota</taxon>
        <taxon>Fungi</taxon>
        <taxon>Dikarya</taxon>
        <taxon>Basidiomycota</taxon>
        <taxon>Agaricomycotina</taxon>
        <taxon>Agaricomycetes</taxon>
        <taxon>Agaricomycetidae</taxon>
        <taxon>Boletales</taxon>
        <taxon>Suillineae</taxon>
        <taxon>Suillaceae</taxon>
        <taxon>Suillus</taxon>
    </lineage>
</organism>
<accession>A0AAD4DSW4</accession>
<evidence type="ECO:0000313" key="5">
    <source>
        <dbReference type="Proteomes" id="UP001195769"/>
    </source>
</evidence>
<feature type="domain" description="DUF6535" evidence="3">
    <location>
        <begin position="122"/>
        <end position="299"/>
    </location>
</feature>
<keyword evidence="2" id="KW-0812">Transmembrane</keyword>
<dbReference type="EMBL" id="JABBWK010000106">
    <property type="protein sequence ID" value="KAG1893207.1"/>
    <property type="molecule type" value="Genomic_DNA"/>
</dbReference>
<dbReference type="AlphaFoldDB" id="A0AAD4DSW4"/>
<protein>
    <recommendedName>
        <fullName evidence="3">DUF6535 domain-containing protein</fullName>
    </recommendedName>
</protein>
<keyword evidence="2" id="KW-0472">Membrane</keyword>
<dbReference type="Pfam" id="PF20153">
    <property type="entry name" value="DUF6535"/>
    <property type="match status" value="1"/>
</dbReference>
<dbReference type="Proteomes" id="UP001195769">
    <property type="component" value="Unassembled WGS sequence"/>
</dbReference>
<gene>
    <name evidence="4" type="ORF">F5891DRAFT_1153519</name>
</gene>
<feature type="transmembrane region" description="Helical" evidence="2">
    <location>
        <begin position="306"/>
        <end position="329"/>
    </location>
</feature>
<dbReference type="RefSeq" id="XP_041218783.1">
    <property type="nucleotide sequence ID" value="XM_041365187.1"/>
</dbReference>
<dbReference type="InterPro" id="IPR045338">
    <property type="entry name" value="DUF6535"/>
</dbReference>
<evidence type="ECO:0000256" key="2">
    <source>
        <dbReference type="SAM" id="Phobius"/>
    </source>
</evidence>
<sequence>MSQASGADEAEDQRTHNDEQLFPQKDVVGLIKEENINVEPLAEPPSGISNAGPSRPSGLLIQQNTSNVSLVSDLSIEVKKVVTEKDEPTLRDLANIMTEVLEVLKDSTIASKSGKDERSRFWRVYKRVAEEHDSEFLERYTSDMNIVLIFSGLFSAVGTSFIVAMESDFSPDPSDTTNALLKQLVQIGLGNLAEAGSAPVDPASGWSPTASTLWVQTIAYASLSMSLLAAFGAVLGMQWLGYYKSKRYGRGSQEQQGKRRQEQFDGIVTWYFDAVVQSFPVLLQISLLLFGISLGAHLWYEQASVAWVLIATTVFGFLFYSLTVMACLISTTCPFQTPISMLLHVLHVDSKIILPYSSGGSPSESTLQGFYTRYSNEFSVISSGPRRYCTVSYVFFYVDRF</sequence>
<feature type="transmembrane region" description="Helical" evidence="2">
    <location>
        <begin position="146"/>
        <end position="165"/>
    </location>
</feature>
<dbReference type="GeneID" id="64659485"/>
<name>A0AAD4DSW4_9AGAM</name>
<evidence type="ECO:0000313" key="4">
    <source>
        <dbReference type="EMBL" id="KAG1893207.1"/>
    </source>
</evidence>
<feature type="region of interest" description="Disordered" evidence="1">
    <location>
        <begin position="1"/>
        <end position="24"/>
    </location>
</feature>
<keyword evidence="5" id="KW-1185">Reference proteome</keyword>